<dbReference type="EMBL" id="GBEZ01005427">
    <property type="protein sequence ID" value="JAC79879.1"/>
    <property type="molecule type" value="Transcribed_RNA"/>
</dbReference>
<accession>A0A061SA02</accession>
<evidence type="ECO:0000256" key="1">
    <source>
        <dbReference type="SAM" id="MobiDB-lite"/>
    </source>
</evidence>
<sequence>RAREVAAAVLLAGGCTGGAAVGAMAWPSRQSEAGDVDADGDRATEAPGLAGPAQGPLPRPSAALLAPLLVGATGGAVRPRLGGLVAAVRERQLEVGPRQQPLDLGALEDTLQRPQVARSLLRPAERRDAVALPRGLEVLLAPALPLLRDDAERVEGRRVLLRRRHVVEREGPIDVALVPQGVGDPVLRPRVARLGRPPE</sequence>
<proteinExistence type="predicted"/>
<reference evidence="2" key="1">
    <citation type="submission" date="2014-05" db="EMBL/GenBank/DDBJ databases">
        <title>The transcriptome of the halophilic microalga Tetraselmis sp. GSL018 isolated from the Great Salt Lake, Utah.</title>
        <authorList>
            <person name="Jinkerson R.E."/>
            <person name="D'Adamo S."/>
            <person name="Posewitz M.C."/>
        </authorList>
    </citation>
    <scope>NUCLEOTIDE SEQUENCE</scope>
    <source>
        <strain evidence="2">GSL018</strain>
    </source>
</reference>
<protein>
    <submittedName>
        <fullName evidence="2">Uncharacterized protein</fullName>
    </submittedName>
</protein>
<organism evidence="2">
    <name type="scientific">Tetraselmis sp. GSL018</name>
    <dbReference type="NCBI Taxonomy" id="582737"/>
    <lineage>
        <taxon>Eukaryota</taxon>
        <taxon>Viridiplantae</taxon>
        <taxon>Chlorophyta</taxon>
        <taxon>core chlorophytes</taxon>
        <taxon>Chlorodendrophyceae</taxon>
        <taxon>Chlorodendrales</taxon>
        <taxon>Chlorodendraceae</taxon>
        <taxon>Tetraselmis</taxon>
    </lineage>
</organism>
<gene>
    <name evidence="2" type="ORF">TSPGSL018_11627</name>
</gene>
<feature type="region of interest" description="Disordered" evidence="1">
    <location>
        <begin position="29"/>
        <end position="57"/>
    </location>
</feature>
<dbReference type="AlphaFoldDB" id="A0A061SA02"/>
<feature type="non-terminal residue" evidence="2">
    <location>
        <position position="199"/>
    </location>
</feature>
<feature type="non-terminal residue" evidence="2">
    <location>
        <position position="1"/>
    </location>
</feature>
<name>A0A061SA02_9CHLO</name>
<evidence type="ECO:0000313" key="2">
    <source>
        <dbReference type="EMBL" id="JAC79879.1"/>
    </source>
</evidence>
<feature type="compositionally biased region" description="Low complexity" evidence="1">
    <location>
        <begin position="46"/>
        <end position="57"/>
    </location>
</feature>